<evidence type="ECO:0000313" key="6">
    <source>
        <dbReference type="EMBL" id="RYR48632.1"/>
    </source>
</evidence>
<evidence type="ECO:0000256" key="3">
    <source>
        <dbReference type="ARBA" id="ARBA00022833"/>
    </source>
</evidence>
<dbReference type="InterPro" id="IPR007527">
    <property type="entry name" value="Znf_SWIM"/>
</dbReference>
<keyword evidence="1" id="KW-0479">Metal-binding</keyword>
<keyword evidence="2 4" id="KW-0863">Zinc-finger</keyword>
<protein>
    <recommendedName>
        <fullName evidence="5">SWIM-type domain-containing protein</fullName>
    </recommendedName>
</protein>
<dbReference type="InterPro" id="IPR006564">
    <property type="entry name" value="Znf_PMZ"/>
</dbReference>
<evidence type="ECO:0000256" key="1">
    <source>
        <dbReference type="ARBA" id="ARBA00022723"/>
    </source>
</evidence>
<organism evidence="6 7">
    <name type="scientific">Arachis hypogaea</name>
    <name type="common">Peanut</name>
    <dbReference type="NCBI Taxonomy" id="3818"/>
    <lineage>
        <taxon>Eukaryota</taxon>
        <taxon>Viridiplantae</taxon>
        <taxon>Streptophyta</taxon>
        <taxon>Embryophyta</taxon>
        <taxon>Tracheophyta</taxon>
        <taxon>Spermatophyta</taxon>
        <taxon>Magnoliopsida</taxon>
        <taxon>eudicotyledons</taxon>
        <taxon>Gunneridae</taxon>
        <taxon>Pentapetalae</taxon>
        <taxon>rosids</taxon>
        <taxon>fabids</taxon>
        <taxon>Fabales</taxon>
        <taxon>Fabaceae</taxon>
        <taxon>Papilionoideae</taxon>
        <taxon>50 kb inversion clade</taxon>
        <taxon>dalbergioids sensu lato</taxon>
        <taxon>Dalbergieae</taxon>
        <taxon>Pterocarpus clade</taxon>
        <taxon>Arachis</taxon>
    </lineage>
</organism>
<dbReference type="PANTHER" id="PTHR47718:SF13">
    <property type="entry name" value="OS09G0290500 PROTEIN"/>
    <property type="match status" value="1"/>
</dbReference>
<evidence type="ECO:0000256" key="2">
    <source>
        <dbReference type="ARBA" id="ARBA00022771"/>
    </source>
</evidence>
<reference evidence="6 7" key="1">
    <citation type="submission" date="2019-01" db="EMBL/GenBank/DDBJ databases">
        <title>Sequencing of cultivated peanut Arachis hypogaea provides insights into genome evolution and oil improvement.</title>
        <authorList>
            <person name="Chen X."/>
        </authorList>
    </citation>
    <scope>NUCLEOTIDE SEQUENCE [LARGE SCALE GENOMIC DNA]</scope>
    <source>
        <strain evidence="7">cv. Fuhuasheng</strain>
        <tissue evidence="6">Leaves</tissue>
    </source>
</reference>
<keyword evidence="7" id="KW-1185">Reference proteome</keyword>
<dbReference type="SMART" id="SM00575">
    <property type="entry name" value="ZnF_PMZ"/>
    <property type="match status" value="1"/>
</dbReference>
<sequence>MHSIWDASDSHGNIDKRTYTLKHKHYEDFQDIFEVCSIGDQLEQFTFELKMKIRKKSMSYTKYTLYRVLHYTLKSLLEKDPDRYYNNSMYAPFQEEGVVEENAASDGDDFEGVGGHSAESGAEGIDDDVYGDCFYDNWEERGIDRLTDLGCMNWKEIRADQIKMLHFADREVAFAFYNLYAKMNGFAARRYRSRRNMNNEGFRKHNDCEERKRELKPETRCGCEAEMREVHNHKMLEDTLTFMLPGHRMMNAVAINQMNMMLKVGIRTPQIYASFVQTAGGHENVPFLKRDMYNQIDKQRKLISGDAKSSWEAHIDLQSIVGDLVMQTPLHSLERSAANSLTREIFLLFRPMLSRACTLKVCSCTYTPMCEIYTLSRSRDAQREWQVSHYPNGTFFKCSCMRMESLGIPCDHIVVVLVHMDATEIPSTLVLGRWSKDARSKVRAFMEKGPFCWDSMVNCGSWMLNDLCRELCVVASNDADQFVEVTQKIRSEISRVKGSVKEIGERANMVGSYTLEECVRDPNIVRQRTRCRKGSLNHPSVKGVKRCGICRKVGHNRLSCHQRQTRRESESLAARCSLSGEMYDDDDVYYEDISQHEDGDYYIPAHMTDGNVDADEDELAEQCATDEHEYDISLSEP</sequence>
<evidence type="ECO:0000259" key="5">
    <source>
        <dbReference type="PROSITE" id="PS50966"/>
    </source>
</evidence>
<keyword evidence="3" id="KW-0862">Zinc</keyword>
<comment type="caution">
    <text evidence="6">The sequence shown here is derived from an EMBL/GenBank/DDBJ whole genome shotgun (WGS) entry which is preliminary data.</text>
</comment>
<evidence type="ECO:0000313" key="7">
    <source>
        <dbReference type="Proteomes" id="UP000289738"/>
    </source>
</evidence>
<dbReference type="AlphaFoldDB" id="A0A445CCF7"/>
<dbReference type="Proteomes" id="UP000289738">
    <property type="component" value="Chromosome A07"/>
</dbReference>
<dbReference type="PROSITE" id="PS50966">
    <property type="entry name" value="ZF_SWIM"/>
    <property type="match status" value="1"/>
</dbReference>
<accession>A0A445CCF7</accession>
<evidence type="ECO:0000256" key="4">
    <source>
        <dbReference type="PROSITE-ProRule" id="PRU00325"/>
    </source>
</evidence>
<dbReference type="EMBL" id="SDMP01000007">
    <property type="protein sequence ID" value="RYR48632.1"/>
    <property type="molecule type" value="Genomic_DNA"/>
</dbReference>
<proteinExistence type="predicted"/>
<feature type="domain" description="SWIM-type" evidence="5">
    <location>
        <begin position="373"/>
        <end position="421"/>
    </location>
</feature>
<dbReference type="GO" id="GO:0008270">
    <property type="term" value="F:zinc ion binding"/>
    <property type="evidence" value="ECO:0007669"/>
    <property type="project" value="UniProtKB-KW"/>
</dbReference>
<gene>
    <name evidence="6" type="ORF">Ahy_A07g034681</name>
</gene>
<name>A0A445CCF7_ARAHY</name>
<dbReference type="PANTHER" id="PTHR47718">
    <property type="entry name" value="OS01G0519700 PROTEIN"/>
    <property type="match status" value="1"/>
</dbReference>